<protein>
    <recommendedName>
        <fullName evidence="3">DUF2946 domain-containing protein</fullName>
    </recommendedName>
</protein>
<accession>A0A6M4ATV7</accession>
<organism evidence="1 2">
    <name type="scientific">Sphingomonas lacunae</name>
    <dbReference type="NCBI Taxonomy" id="2698828"/>
    <lineage>
        <taxon>Bacteria</taxon>
        <taxon>Pseudomonadati</taxon>
        <taxon>Pseudomonadota</taxon>
        <taxon>Alphaproteobacteria</taxon>
        <taxon>Sphingomonadales</taxon>
        <taxon>Sphingomonadaceae</taxon>
        <taxon>Sphingomonas</taxon>
    </lineage>
</organism>
<dbReference type="RefSeq" id="WP_169945913.1">
    <property type="nucleotide sequence ID" value="NZ_CP053015.1"/>
</dbReference>
<gene>
    <name evidence="1" type="ORF">GV829_08865</name>
</gene>
<dbReference type="KEGG" id="slan:GV829_08865"/>
<sequence length="132" mass="13542">MNAWARDSKAGKSLFAIAVLLALSLRVLIPTGFMPTVSSQGLVVELCSGMSGKTVTIDLGKKLPGEKQQRTADSPCVFAAGLGHGLLASAELPTILPFVYGLTIFVGTAIADLTISRLAAPPPPSQGPPALS</sequence>
<evidence type="ECO:0000313" key="1">
    <source>
        <dbReference type="EMBL" id="QJQ32547.1"/>
    </source>
</evidence>
<dbReference type="EMBL" id="CP053015">
    <property type="protein sequence ID" value="QJQ32547.1"/>
    <property type="molecule type" value="Genomic_DNA"/>
</dbReference>
<evidence type="ECO:0008006" key="3">
    <source>
        <dbReference type="Google" id="ProtNLM"/>
    </source>
</evidence>
<reference evidence="1 2" key="1">
    <citation type="submission" date="2020-01" db="EMBL/GenBank/DDBJ databases">
        <title>Sphingomonas sp. strain CSW-10.</title>
        <authorList>
            <person name="Chen W.-M."/>
        </authorList>
    </citation>
    <scope>NUCLEOTIDE SEQUENCE [LARGE SCALE GENOMIC DNA]</scope>
    <source>
        <strain evidence="1 2">CSW-10</strain>
    </source>
</reference>
<keyword evidence="2" id="KW-1185">Reference proteome</keyword>
<name>A0A6M4ATV7_9SPHN</name>
<dbReference type="AlphaFoldDB" id="A0A6M4ATV7"/>
<dbReference type="Proteomes" id="UP000503018">
    <property type="component" value="Chromosome"/>
</dbReference>
<evidence type="ECO:0000313" key="2">
    <source>
        <dbReference type="Proteomes" id="UP000503018"/>
    </source>
</evidence>
<proteinExistence type="predicted"/>